<evidence type="ECO:0000256" key="2">
    <source>
        <dbReference type="ARBA" id="ARBA00022679"/>
    </source>
</evidence>
<dbReference type="PANTHER" id="PTHR48207">
    <property type="entry name" value="SUCCINATE--HYDROXYMETHYLGLUTARATE COA-TRANSFERASE"/>
    <property type="match status" value="1"/>
</dbReference>
<dbReference type="FunFam" id="3.40.50.10540:FF:000005">
    <property type="entry name" value="succinate--hydroxymethylglutarate CoA-transferase isoform X1"/>
    <property type="match status" value="1"/>
</dbReference>
<dbReference type="GO" id="GO:0005739">
    <property type="term" value="C:mitochondrion"/>
    <property type="evidence" value="ECO:0007669"/>
    <property type="project" value="TreeGrafter"/>
</dbReference>
<proteinExistence type="inferred from homology"/>
<evidence type="ECO:0000256" key="1">
    <source>
        <dbReference type="ARBA" id="ARBA00008383"/>
    </source>
</evidence>
<dbReference type="InterPro" id="IPR003673">
    <property type="entry name" value="CoA-Trfase_fam_III"/>
</dbReference>
<dbReference type="OrthoDB" id="5863171at2759"/>
<dbReference type="PANTHER" id="PTHR48207:SF3">
    <property type="entry name" value="SUCCINATE--HYDROXYMETHYLGLUTARATE COA-TRANSFERASE"/>
    <property type="match status" value="1"/>
</dbReference>
<keyword evidence="2" id="KW-0808">Transferase</keyword>
<name>A0A482WYD9_LAOST</name>
<evidence type="ECO:0000313" key="3">
    <source>
        <dbReference type="EMBL" id="RZF38544.1"/>
    </source>
</evidence>
<dbReference type="InterPro" id="IPR044855">
    <property type="entry name" value="CoA-Trfase_III_dom3_sf"/>
</dbReference>
<reference evidence="3 4" key="1">
    <citation type="journal article" date="2017" name="Gigascience">
        <title>Genome sequence of the small brown planthopper, Laodelphax striatellus.</title>
        <authorList>
            <person name="Zhu J."/>
            <person name="Jiang F."/>
            <person name="Wang X."/>
            <person name="Yang P."/>
            <person name="Bao Y."/>
            <person name="Zhao W."/>
            <person name="Wang W."/>
            <person name="Lu H."/>
            <person name="Wang Q."/>
            <person name="Cui N."/>
            <person name="Li J."/>
            <person name="Chen X."/>
            <person name="Luo L."/>
            <person name="Yu J."/>
            <person name="Kang L."/>
            <person name="Cui F."/>
        </authorList>
    </citation>
    <scope>NUCLEOTIDE SEQUENCE [LARGE SCALE GENOMIC DNA]</scope>
    <source>
        <strain evidence="3">Lst14</strain>
    </source>
</reference>
<dbReference type="SUPFAM" id="SSF89796">
    <property type="entry name" value="CoA-transferase family III (CaiB/BaiF)"/>
    <property type="match status" value="1"/>
</dbReference>
<gene>
    <name evidence="3" type="ORF">LSTR_LSTR006139</name>
</gene>
<dbReference type="FunCoup" id="A0A482WYD9">
    <property type="interactions" value="15"/>
</dbReference>
<keyword evidence="4" id="KW-1185">Reference proteome</keyword>
<dbReference type="STRING" id="195883.A0A482WYD9"/>
<dbReference type="InterPro" id="IPR050483">
    <property type="entry name" value="CoA-transferase_III_domain"/>
</dbReference>
<dbReference type="InParanoid" id="A0A482WYD9"/>
<dbReference type="EMBL" id="QKKF02022243">
    <property type="protein sequence ID" value="RZF38544.1"/>
    <property type="molecule type" value="Genomic_DNA"/>
</dbReference>
<evidence type="ECO:0008006" key="5">
    <source>
        <dbReference type="Google" id="ProtNLM"/>
    </source>
</evidence>
<dbReference type="InterPro" id="IPR023606">
    <property type="entry name" value="CoA-Trfase_III_dom_1_sf"/>
</dbReference>
<comment type="caution">
    <text evidence="3">The sequence shown here is derived from an EMBL/GenBank/DDBJ whole genome shotgun (WGS) entry which is preliminary data.</text>
</comment>
<dbReference type="SMR" id="A0A482WYD9"/>
<dbReference type="Proteomes" id="UP000291343">
    <property type="component" value="Unassembled WGS sequence"/>
</dbReference>
<evidence type="ECO:0000313" key="4">
    <source>
        <dbReference type="Proteomes" id="UP000291343"/>
    </source>
</evidence>
<protein>
    <recommendedName>
        <fullName evidence="5">Succinate--hydroxymethylglutarate CoA-transferase</fullName>
    </recommendedName>
</protein>
<sequence length="445" mass="48293">MMALLRLLSLQNRHRLNRAGALANGFVDAFRGLCSSVSSTETKCSLSSGPLEGIKVLDLTRIVAGPFCTMVLGDLGAEIIKIEQPGTGDESRIWGPPFCEGSVMSCYFASVNRNKKSICVDMKNSQGLNVIKDLAVQCDVLVENFVPGKLGKFGLDYDDIKNIAPHLIYCSITGFGSEGPYRHKPGYDVIASSYGGLLHITGPQNGDPCKPGVALTDIATGLYAHGAIMAALLQRMKTGKGQKIDCDLLSTQISCLINVASNYLNAGLEGNRYGTAHPSIVPYESFPTVNGYLTVGAGSNQQFKSLCQVLNLEHLALEERYSSNSARVKNRSSLIQELRRKFATKTTEEWMSVLEGCPFPFGPVNTVSQVFNDEHVKEIELVKRISLEGGSEVRVVGPAVKFSHSENRVRLPPPALGQHTNHVLKDLLNYSDQKISMLVKSGAVQ</sequence>
<accession>A0A482WYD9</accession>
<dbReference type="Gene3D" id="3.30.1540.10">
    <property type="entry name" value="formyl-coa transferase, domain 3"/>
    <property type="match status" value="1"/>
</dbReference>
<organism evidence="3 4">
    <name type="scientific">Laodelphax striatellus</name>
    <name type="common">Small brown planthopper</name>
    <name type="synonym">Delphax striatella</name>
    <dbReference type="NCBI Taxonomy" id="195883"/>
    <lineage>
        <taxon>Eukaryota</taxon>
        <taxon>Metazoa</taxon>
        <taxon>Ecdysozoa</taxon>
        <taxon>Arthropoda</taxon>
        <taxon>Hexapoda</taxon>
        <taxon>Insecta</taxon>
        <taxon>Pterygota</taxon>
        <taxon>Neoptera</taxon>
        <taxon>Paraneoptera</taxon>
        <taxon>Hemiptera</taxon>
        <taxon>Auchenorrhyncha</taxon>
        <taxon>Fulgoroidea</taxon>
        <taxon>Delphacidae</taxon>
        <taxon>Criomorphinae</taxon>
        <taxon>Laodelphax</taxon>
    </lineage>
</organism>
<dbReference type="Pfam" id="PF02515">
    <property type="entry name" value="CoA_transf_3"/>
    <property type="match status" value="1"/>
</dbReference>
<dbReference type="AlphaFoldDB" id="A0A482WYD9"/>
<dbReference type="GO" id="GO:0047369">
    <property type="term" value="F:succinate-hydroxymethylglutarate CoA-transferase activity"/>
    <property type="evidence" value="ECO:0007669"/>
    <property type="project" value="TreeGrafter"/>
</dbReference>
<comment type="similarity">
    <text evidence="1">Belongs to the CoA-transferase III family.</text>
</comment>
<dbReference type="Gene3D" id="3.40.50.10540">
    <property type="entry name" value="Crotonobetainyl-coa:carnitine coa-transferase, domain 1"/>
    <property type="match status" value="1"/>
</dbReference>